<accession>A0A1B9QTE9</accession>
<dbReference type="RefSeq" id="WP_065577473.1">
    <property type="nucleotide sequence ID" value="NZ_JBNGCH010000996.1"/>
</dbReference>
<dbReference type="AlphaFoldDB" id="A0A1B9QTE9"/>
<dbReference type="InterPro" id="IPR016419">
    <property type="entry name" value="Prepilin_Pept-dep_B_prd"/>
</dbReference>
<reference evidence="3" key="1">
    <citation type="submission" date="2016-06" db="EMBL/GenBank/DDBJ databases">
        <authorList>
            <person name="Hehemann J.-H."/>
            <person name="Arevalo P."/>
            <person name="Datta M.S."/>
            <person name="Polz M.F."/>
        </authorList>
    </citation>
    <scope>NUCLEOTIDE SEQUENCE [LARGE SCALE GENOMIC DNA]</scope>
    <source>
        <strain evidence="3">9CSC122</strain>
    </source>
</reference>
<dbReference type="EMBL" id="MAJZ01000996">
    <property type="protein sequence ID" value="OCH69548.1"/>
    <property type="molecule type" value="Genomic_DNA"/>
</dbReference>
<evidence type="ECO:0008006" key="4">
    <source>
        <dbReference type="Google" id="ProtNLM"/>
    </source>
</evidence>
<protein>
    <recommendedName>
        <fullName evidence="4">Pilus assembly protein PilW</fullName>
    </recommendedName>
</protein>
<dbReference type="Proteomes" id="UP000093173">
    <property type="component" value="Unassembled WGS sequence"/>
</dbReference>
<keyword evidence="1" id="KW-0812">Transmembrane</keyword>
<gene>
    <name evidence="2" type="ORF">A6E14_03565</name>
</gene>
<comment type="caution">
    <text evidence="2">The sequence shown here is derived from an EMBL/GenBank/DDBJ whole genome shotgun (WGS) entry which is preliminary data.</text>
</comment>
<evidence type="ECO:0000313" key="3">
    <source>
        <dbReference type="Proteomes" id="UP000093173"/>
    </source>
</evidence>
<keyword evidence="1" id="KW-1133">Transmembrane helix</keyword>
<sequence>MVIKLAKNQRGSLLLELMISSSIALIAIMVIGSVFISGQRIAKERTLDLLVLQSLMTTTSMMRADIQRAGFDGGHGQSVRLTGAVDTIAVSGSSMGFAYYHSKTGQYQHVKYTLDNGSLKACERKQATLASLTELTGCTHLLDPNILNVVSFAVTTTPLVTSSAENLFTHIYLEAELHDGRYNQSISMGIKQRNWR</sequence>
<name>A0A1B9QTE9_9VIBR</name>
<evidence type="ECO:0000256" key="1">
    <source>
        <dbReference type="SAM" id="Phobius"/>
    </source>
</evidence>
<dbReference type="PIRSF" id="PIRSF004525">
    <property type="entry name" value="Pilin_peptidase-dep_B_prd"/>
    <property type="match status" value="1"/>
</dbReference>
<evidence type="ECO:0000313" key="2">
    <source>
        <dbReference type="EMBL" id="OCH69548.1"/>
    </source>
</evidence>
<proteinExistence type="predicted"/>
<keyword evidence="3" id="KW-1185">Reference proteome</keyword>
<organism evidence="2 3">
    <name type="scientific">Vibrio genomosp. F10</name>
    <dbReference type="NCBI Taxonomy" id="723171"/>
    <lineage>
        <taxon>Bacteria</taxon>
        <taxon>Pseudomonadati</taxon>
        <taxon>Pseudomonadota</taxon>
        <taxon>Gammaproteobacteria</taxon>
        <taxon>Vibrionales</taxon>
        <taxon>Vibrionaceae</taxon>
        <taxon>Vibrio</taxon>
    </lineage>
</organism>
<feature type="transmembrane region" description="Helical" evidence="1">
    <location>
        <begin position="12"/>
        <end position="36"/>
    </location>
</feature>
<keyword evidence="1" id="KW-0472">Membrane</keyword>